<dbReference type="InterPro" id="IPR050709">
    <property type="entry name" value="Biotin_Carboxyl_Carrier/Decarb"/>
</dbReference>
<feature type="compositionally biased region" description="Low complexity" evidence="2">
    <location>
        <begin position="26"/>
        <end position="53"/>
    </location>
</feature>
<dbReference type="InterPro" id="IPR001882">
    <property type="entry name" value="Biotin_BS"/>
</dbReference>
<dbReference type="RefSeq" id="WP_185694384.1">
    <property type="nucleotide sequence ID" value="NZ_JACHVA010000132.1"/>
</dbReference>
<dbReference type="CDD" id="cd06850">
    <property type="entry name" value="biotinyl_domain"/>
    <property type="match status" value="1"/>
</dbReference>
<dbReference type="InterPro" id="IPR011053">
    <property type="entry name" value="Single_hybrid_motif"/>
</dbReference>
<dbReference type="SUPFAM" id="SSF51230">
    <property type="entry name" value="Single hybrid motif"/>
    <property type="match status" value="1"/>
</dbReference>
<dbReference type="Pfam" id="PF00364">
    <property type="entry name" value="Biotin_lipoyl"/>
    <property type="match status" value="1"/>
</dbReference>
<dbReference type="PROSITE" id="PS00188">
    <property type="entry name" value="BIOTIN"/>
    <property type="match status" value="1"/>
</dbReference>
<dbReference type="EMBL" id="JACHVA010000132">
    <property type="protein sequence ID" value="MBC2603764.1"/>
    <property type="molecule type" value="Genomic_DNA"/>
</dbReference>
<organism evidence="4 5">
    <name type="scientific">Puniceicoccus vermicola</name>
    <dbReference type="NCBI Taxonomy" id="388746"/>
    <lineage>
        <taxon>Bacteria</taxon>
        <taxon>Pseudomonadati</taxon>
        <taxon>Verrucomicrobiota</taxon>
        <taxon>Opitutia</taxon>
        <taxon>Puniceicoccales</taxon>
        <taxon>Puniceicoccaceae</taxon>
        <taxon>Puniceicoccus</taxon>
    </lineage>
</organism>
<gene>
    <name evidence="4" type="ORF">H5P30_18450</name>
</gene>
<dbReference type="InterPro" id="IPR000089">
    <property type="entry name" value="Biotin_lipoyl"/>
</dbReference>
<keyword evidence="1" id="KW-0092">Biotin</keyword>
<dbReference type="Gene3D" id="2.40.50.100">
    <property type="match status" value="1"/>
</dbReference>
<proteinExistence type="predicted"/>
<evidence type="ECO:0000256" key="1">
    <source>
        <dbReference type="ARBA" id="ARBA00023267"/>
    </source>
</evidence>
<evidence type="ECO:0000313" key="5">
    <source>
        <dbReference type="Proteomes" id="UP000525652"/>
    </source>
</evidence>
<reference evidence="4 5" key="1">
    <citation type="submission" date="2020-07" db="EMBL/GenBank/DDBJ databases">
        <authorList>
            <person name="Feng X."/>
        </authorList>
    </citation>
    <scope>NUCLEOTIDE SEQUENCE [LARGE SCALE GENOMIC DNA]</scope>
    <source>
        <strain evidence="4 5">JCM14086</strain>
    </source>
</reference>
<evidence type="ECO:0000259" key="3">
    <source>
        <dbReference type="PROSITE" id="PS50968"/>
    </source>
</evidence>
<sequence length="128" mass="12665">MKKLRVTVDGKSYEVEVEILEEIGGASSAPAAARPARPAAAAAAAPAPAAAAPKPIAGDGEVPSPLSAVVVSVEVKPGDQVNEGDQLITLEAMKMNTLVTAPASGTVGEILVGAGDAVEEGQALLKLS</sequence>
<protein>
    <submittedName>
        <fullName evidence="4">Biotin/lipoyl-binding protein</fullName>
    </submittedName>
</protein>
<dbReference type="PANTHER" id="PTHR45266">
    <property type="entry name" value="OXALOACETATE DECARBOXYLASE ALPHA CHAIN"/>
    <property type="match status" value="1"/>
</dbReference>
<dbReference type="AlphaFoldDB" id="A0A7X1B199"/>
<dbReference type="PROSITE" id="PS50968">
    <property type="entry name" value="BIOTINYL_LIPOYL"/>
    <property type="match status" value="1"/>
</dbReference>
<feature type="domain" description="Lipoyl-binding" evidence="3">
    <location>
        <begin position="51"/>
        <end position="128"/>
    </location>
</feature>
<dbReference type="Proteomes" id="UP000525652">
    <property type="component" value="Unassembled WGS sequence"/>
</dbReference>
<evidence type="ECO:0000256" key="2">
    <source>
        <dbReference type="SAM" id="MobiDB-lite"/>
    </source>
</evidence>
<keyword evidence="5" id="KW-1185">Reference proteome</keyword>
<dbReference type="PANTHER" id="PTHR45266:SF3">
    <property type="entry name" value="OXALOACETATE DECARBOXYLASE ALPHA CHAIN"/>
    <property type="match status" value="1"/>
</dbReference>
<comment type="caution">
    <text evidence="4">The sequence shown here is derived from an EMBL/GenBank/DDBJ whole genome shotgun (WGS) entry which is preliminary data.</text>
</comment>
<dbReference type="FunFam" id="2.40.50.100:FF:000003">
    <property type="entry name" value="Acetyl-CoA carboxylase biotin carboxyl carrier protein"/>
    <property type="match status" value="1"/>
</dbReference>
<name>A0A7X1B199_9BACT</name>
<accession>A0A7X1B199</accession>
<evidence type="ECO:0000313" key="4">
    <source>
        <dbReference type="EMBL" id="MBC2603764.1"/>
    </source>
</evidence>
<feature type="region of interest" description="Disordered" evidence="2">
    <location>
        <begin position="26"/>
        <end position="58"/>
    </location>
</feature>